<evidence type="ECO:0000313" key="2">
    <source>
        <dbReference type="EMBL" id="KAK3896717.1"/>
    </source>
</evidence>
<feature type="non-terminal residue" evidence="2">
    <location>
        <position position="1"/>
    </location>
</feature>
<evidence type="ECO:0000256" key="1">
    <source>
        <dbReference type="SAM" id="MobiDB-lite"/>
    </source>
</evidence>
<comment type="caution">
    <text evidence="2">The sequence shown here is derived from an EMBL/GenBank/DDBJ whole genome shotgun (WGS) entry which is preliminary data.</text>
</comment>
<feature type="compositionally biased region" description="Polar residues" evidence="1">
    <location>
        <begin position="39"/>
        <end position="54"/>
    </location>
</feature>
<dbReference type="Proteomes" id="UP001303889">
    <property type="component" value="Unassembled WGS sequence"/>
</dbReference>
<organism evidence="2 3">
    <name type="scientific">Staphylotrichum tortipilum</name>
    <dbReference type="NCBI Taxonomy" id="2831512"/>
    <lineage>
        <taxon>Eukaryota</taxon>
        <taxon>Fungi</taxon>
        <taxon>Dikarya</taxon>
        <taxon>Ascomycota</taxon>
        <taxon>Pezizomycotina</taxon>
        <taxon>Sordariomycetes</taxon>
        <taxon>Sordariomycetidae</taxon>
        <taxon>Sordariales</taxon>
        <taxon>Chaetomiaceae</taxon>
        <taxon>Staphylotrichum</taxon>
    </lineage>
</organism>
<gene>
    <name evidence="2" type="ORF">C8A05DRAFT_20362</name>
</gene>
<evidence type="ECO:0000313" key="3">
    <source>
        <dbReference type="Proteomes" id="UP001303889"/>
    </source>
</evidence>
<sequence length="147" mass="15544">IWAKVVEEMQVPWRAAEAMHWQMGERGIAQRTREVPLSLISNKPQGPPFTSGNGSPAPTPVATQPVAFSLPGFAELVSGVSPYSTQAQVTPVTPLVPIHQFGTSLVAFTDRRHPKGIALATSDDSGFGHATISLAGLPTGYGDSRPT</sequence>
<feature type="region of interest" description="Disordered" evidence="1">
    <location>
        <begin position="39"/>
        <end position="63"/>
    </location>
</feature>
<dbReference type="AlphaFoldDB" id="A0AAN6RM78"/>
<keyword evidence="3" id="KW-1185">Reference proteome</keyword>
<accession>A0AAN6RM78</accession>
<proteinExistence type="predicted"/>
<reference evidence="2" key="2">
    <citation type="submission" date="2023-05" db="EMBL/GenBank/DDBJ databases">
        <authorList>
            <consortium name="Lawrence Berkeley National Laboratory"/>
            <person name="Steindorff A."/>
            <person name="Hensen N."/>
            <person name="Bonometti L."/>
            <person name="Westerberg I."/>
            <person name="Brannstrom I.O."/>
            <person name="Guillou S."/>
            <person name="Cros-Aarteil S."/>
            <person name="Calhoun S."/>
            <person name="Haridas S."/>
            <person name="Kuo A."/>
            <person name="Mondo S."/>
            <person name="Pangilinan J."/>
            <person name="Riley R."/>
            <person name="Labutti K."/>
            <person name="Andreopoulos B."/>
            <person name="Lipzen A."/>
            <person name="Chen C."/>
            <person name="Yanf M."/>
            <person name="Daum C."/>
            <person name="Ng V."/>
            <person name="Clum A."/>
            <person name="Ohm R."/>
            <person name="Martin F."/>
            <person name="Silar P."/>
            <person name="Natvig D."/>
            <person name="Lalanne C."/>
            <person name="Gautier V."/>
            <person name="Ament-Velasquez S.L."/>
            <person name="Kruys A."/>
            <person name="Hutchinson M.I."/>
            <person name="Powell A.J."/>
            <person name="Barry K."/>
            <person name="Miller A.N."/>
            <person name="Grigoriev I.V."/>
            <person name="Debuchy R."/>
            <person name="Gladieux P."/>
            <person name="Thoren M.H."/>
            <person name="Johannesson H."/>
        </authorList>
    </citation>
    <scope>NUCLEOTIDE SEQUENCE</scope>
    <source>
        <strain evidence="2">CBS 103.79</strain>
    </source>
</reference>
<dbReference type="EMBL" id="MU856433">
    <property type="protein sequence ID" value="KAK3896717.1"/>
    <property type="molecule type" value="Genomic_DNA"/>
</dbReference>
<reference evidence="2" key="1">
    <citation type="journal article" date="2023" name="Mol. Phylogenet. Evol.">
        <title>Genome-scale phylogeny and comparative genomics of the fungal order Sordariales.</title>
        <authorList>
            <person name="Hensen N."/>
            <person name="Bonometti L."/>
            <person name="Westerberg I."/>
            <person name="Brannstrom I.O."/>
            <person name="Guillou S."/>
            <person name="Cros-Aarteil S."/>
            <person name="Calhoun S."/>
            <person name="Haridas S."/>
            <person name="Kuo A."/>
            <person name="Mondo S."/>
            <person name="Pangilinan J."/>
            <person name="Riley R."/>
            <person name="LaButti K."/>
            <person name="Andreopoulos B."/>
            <person name="Lipzen A."/>
            <person name="Chen C."/>
            <person name="Yan M."/>
            <person name="Daum C."/>
            <person name="Ng V."/>
            <person name="Clum A."/>
            <person name="Steindorff A."/>
            <person name="Ohm R.A."/>
            <person name="Martin F."/>
            <person name="Silar P."/>
            <person name="Natvig D.O."/>
            <person name="Lalanne C."/>
            <person name="Gautier V."/>
            <person name="Ament-Velasquez S.L."/>
            <person name="Kruys A."/>
            <person name="Hutchinson M.I."/>
            <person name="Powell A.J."/>
            <person name="Barry K."/>
            <person name="Miller A.N."/>
            <person name="Grigoriev I.V."/>
            <person name="Debuchy R."/>
            <person name="Gladieux P."/>
            <person name="Hiltunen Thoren M."/>
            <person name="Johannesson H."/>
        </authorList>
    </citation>
    <scope>NUCLEOTIDE SEQUENCE</scope>
    <source>
        <strain evidence="2">CBS 103.79</strain>
    </source>
</reference>
<name>A0AAN6RM78_9PEZI</name>
<protein>
    <submittedName>
        <fullName evidence="2">Uncharacterized protein</fullName>
    </submittedName>
</protein>